<name>A0A1G7U072_9HYPH</name>
<dbReference type="STRING" id="440168.SAMN04487974_102452"/>
<accession>A0A1G7U072</accession>
<proteinExistence type="predicted"/>
<evidence type="ECO:0000313" key="2">
    <source>
        <dbReference type="Proteomes" id="UP000199495"/>
    </source>
</evidence>
<dbReference type="AlphaFoldDB" id="A0A1G7U072"/>
<evidence type="ECO:0000313" key="1">
    <source>
        <dbReference type="EMBL" id="SDG40754.1"/>
    </source>
</evidence>
<protein>
    <submittedName>
        <fullName evidence="1">Uncharacterized protein</fullName>
    </submittedName>
</protein>
<gene>
    <name evidence="1" type="ORF">SAMN04487974_102452</name>
</gene>
<dbReference type="RefSeq" id="WP_176762540.1">
    <property type="nucleotide sequence ID" value="NZ_FNCS01000002.1"/>
</dbReference>
<sequence>MALIILGIVGALIIAAASVAGLLISAEAEMRERVGDASEGQPKLG</sequence>
<reference evidence="1 2" key="1">
    <citation type="submission" date="2016-10" db="EMBL/GenBank/DDBJ databases">
        <authorList>
            <person name="de Groot N.N."/>
        </authorList>
    </citation>
    <scope>NUCLEOTIDE SEQUENCE [LARGE SCALE GENOMIC DNA]</scope>
    <source>
        <strain evidence="1 2">CGMCC 1.10267</strain>
    </source>
</reference>
<dbReference type="Proteomes" id="UP000199495">
    <property type="component" value="Unassembled WGS sequence"/>
</dbReference>
<dbReference type="EMBL" id="FNCS01000002">
    <property type="protein sequence ID" value="SDG40754.1"/>
    <property type="molecule type" value="Genomic_DNA"/>
</dbReference>
<organism evidence="1 2">
    <name type="scientific">Pelagibacterium luteolum</name>
    <dbReference type="NCBI Taxonomy" id="440168"/>
    <lineage>
        <taxon>Bacteria</taxon>
        <taxon>Pseudomonadati</taxon>
        <taxon>Pseudomonadota</taxon>
        <taxon>Alphaproteobacteria</taxon>
        <taxon>Hyphomicrobiales</taxon>
        <taxon>Devosiaceae</taxon>
        <taxon>Pelagibacterium</taxon>
    </lineage>
</organism>
<keyword evidence="2" id="KW-1185">Reference proteome</keyword>